<feature type="region of interest" description="Disordered" evidence="1">
    <location>
        <begin position="18"/>
        <end position="52"/>
    </location>
</feature>
<dbReference type="Proteomes" id="UP000236291">
    <property type="component" value="Unassembled WGS sequence"/>
</dbReference>
<evidence type="ECO:0000313" key="2">
    <source>
        <dbReference type="EMBL" id="PNX57419.1"/>
    </source>
</evidence>
<evidence type="ECO:0000256" key="1">
    <source>
        <dbReference type="SAM" id="MobiDB-lite"/>
    </source>
</evidence>
<reference evidence="2 3" key="1">
    <citation type="journal article" date="2014" name="Am. J. Bot.">
        <title>Genome assembly and annotation for red clover (Trifolium pratense; Fabaceae).</title>
        <authorList>
            <person name="Istvanek J."/>
            <person name="Jaros M."/>
            <person name="Krenek A."/>
            <person name="Repkova J."/>
        </authorList>
    </citation>
    <scope>NUCLEOTIDE SEQUENCE [LARGE SCALE GENOMIC DNA]</scope>
    <source>
        <strain evidence="3">cv. Tatra</strain>
        <tissue evidence="2">Young leaves</tissue>
    </source>
</reference>
<proteinExistence type="predicted"/>
<name>A0A2K3JTP5_TRIPR</name>
<reference evidence="2 3" key="2">
    <citation type="journal article" date="2017" name="Front. Plant Sci.">
        <title>Gene Classification and Mining of Molecular Markers Useful in Red Clover (Trifolium pratense) Breeding.</title>
        <authorList>
            <person name="Istvanek J."/>
            <person name="Dluhosova J."/>
            <person name="Dluhos P."/>
            <person name="Patkova L."/>
            <person name="Nedelnik J."/>
            <person name="Repkova J."/>
        </authorList>
    </citation>
    <scope>NUCLEOTIDE SEQUENCE [LARGE SCALE GENOMIC DNA]</scope>
    <source>
        <strain evidence="3">cv. Tatra</strain>
        <tissue evidence="2">Young leaves</tissue>
    </source>
</reference>
<dbReference type="EMBL" id="ASHM01123499">
    <property type="protein sequence ID" value="PNX57419.1"/>
    <property type="molecule type" value="Genomic_DNA"/>
</dbReference>
<accession>A0A2K3JTP5</accession>
<feature type="compositionally biased region" description="Basic residues" evidence="1">
    <location>
        <begin position="25"/>
        <end position="39"/>
    </location>
</feature>
<evidence type="ECO:0000313" key="3">
    <source>
        <dbReference type="Proteomes" id="UP000236291"/>
    </source>
</evidence>
<organism evidence="2 3">
    <name type="scientific">Trifolium pratense</name>
    <name type="common">Red clover</name>
    <dbReference type="NCBI Taxonomy" id="57577"/>
    <lineage>
        <taxon>Eukaryota</taxon>
        <taxon>Viridiplantae</taxon>
        <taxon>Streptophyta</taxon>
        <taxon>Embryophyta</taxon>
        <taxon>Tracheophyta</taxon>
        <taxon>Spermatophyta</taxon>
        <taxon>Magnoliopsida</taxon>
        <taxon>eudicotyledons</taxon>
        <taxon>Gunneridae</taxon>
        <taxon>Pentapetalae</taxon>
        <taxon>rosids</taxon>
        <taxon>fabids</taxon>
        <taxon>Fabales</taxon>
        <taxon>Fabaceae</taxon>
        <taxon>Papilionoideae</taxon>
        <taxon>50 kb inversion clade</taxon>
        <taxon>NPAAA clade</taxon>
        <taxon>Hologalegina</taxon>
        <taxon>IRL clade</taxon>
        <taxon>Trifolieae</taxon>
        <taxon>Trifolium</taxon>
    </lineage>
</organism>
<feature type="non-terminal residue" evidence="2">
    <location>
        <position position="1"/>
    </location>
</feature>
<protein>
    <submittedName>
        <fullName evidence="2">Uncharacterized protein</fullName>
    </submittedName>
</protein>
<dbReference type="AlphaFoldDB" id="A0A2K3JTP5"/>
<comment type="caution">
    <text evidence="2">The sequence shown here is derived from an EMBL/GenBank/DDBJ whole genome shotgun (WGS) entry which is preliminary data.</text>
</comment>
<sequence length="52" mass="5976">RTYDLALNPTFVEFTSHRNSSVHMPPKKHFVSKDSRKRPNLLPNLVERAGVS</sequence>
<gene>
    <name evidence="2" type="ORF">L195_g058685</name>
</gene>